<proteinExistence type="predicted"/>
<sequence length="107" mass="11643">MQQQHARCGGKEEVTAIPTVSRVTESAAGKFFPRPAGRGGGGGSRGGTEGPDHVPPTPRRGLTIRELRIRLGVGQNRQSRDPCLPRPGTLRSRHLGLRCRDPMTRLR</sequence>
<dbReference type="AlphaFoldDB" id="A0AAE2CUV4"/>
<name>A0AAE2CUV4_9LAMI</name>
<organism evidence="2 3">
    <name type="scientific">Sesamum alatum</name>
    <dbReference type="NCBI Taxonomy" id="300844"/>
    <lineage>
        <taxon>Eukaryota</taxon>
        <taxon>Viridiplantae</taxon>
        <taxon>Streptophyta</taxon>
        <taxon>Embryophyta</taxon>
        <taxon>Tracheophyta</taxon>
        <taxon>Spermatophyta</taxon>
        <taxon>Magnoliopsida</taxon>
        <taxon>eudicotyledons</taxon>
        <taxon>Gunneridae</taxon>
        <taxon>Pentapetalae</taxon>
        <taxon>asterids</taxon>
        <taxon>lamiids</taxon>
        <taxon>Lamiales</taxon>
        <taxon>Pedaliaceae</taxon>
        <taxon>Sesamum</taxon>
    </lineage>
</organism>
<keyword evidence="3" id="KW-1185">Reference proteome</keyword>
<comment type="caution">
    <text evidence="2">The sequence shown here is derived from an EMBL/GenBank/DDBJ whole genome shotgun (WGS) entry which is preliminary data.</text>
</comment>
<dbReference type="EMBL" id="JACGWO010000002">
    <property type="protein sequence ID" value="KAK4434974.1"/>
    <property type="molecule type" value="Genomic_DNA"/>
</dbReference>
<reference evidence="2" key="2">
    <citation type="journal article" date="2024" name="Plant">
        <title>Genomic evolution and insights into agronomic trait innovations of Sesamum species.</title>
        <authorList>
            <person name="Miao H."/>
            <person name="Wang L."/>
            <person name="Qu L."/>
            <person name="Liu H."/>
            <person name="Sun Y."/>
            <person name="Le M."/>
            <person name="Wang Q."/>
            <person name="Wei S."/>
            <person name="Zheng Y."/>
            <person name="Lin W."/>
            <person name="Duan Y."/>
            <person name="Cao H."/>
            <person name="Xiong S."/>
            <person name="Wang X."/>
            <person name="Wei L."/>
            <person name="Li C."/>
            <person name="Ma Q."/>
            <person name="Ju M."/>
            <person name="Zhao R."/>
            <person name="Li G."/>
            <person name="Mu C."/>
            <person name="Tian Q."/>
            <person name="Mei H."/>
            <person name="Zhang T."/>
            <person name="Gao T."/>
            <person name="Zhang H."/>
        </authorList>
    </citation>
    <scope>NUCLEOTIDE SEQUENCE</scope>
    <source>
        <strain evidence="2">3651</strain>
    </source>
</reference>
<dbReference type="Proteomes" id="UP001293254">
    <property type="component" value="Unassembled WGS sequence"/>
</dbReference>
<gene>
    <name evidence="2" type="ORF">Salat_0660400</name>
</gene>
<evidence type="ECO:0000256" key="1">
    <source>
        <dbReference type="SAM" id="MobiDB-lite"/>
    </source>
</evidence>
<feature type="compositionally biased region" description="Basic and acidic residues" evidence="1">
    <location>
        <begin position="98"/>
        <end position="107"/>
    </location>
</feature>
<evidence type="ECO:0000313" key="3">
    <source>
        <dbReference type="Proteomes" id="UP001293254"/>
    </source>
</evidence>
<protein>
    <submittedName>
        <fullName evidence="2">Uncharacterized protein</fullName>
    </submittedName>
</protein>
<reference evidence="2" key="1">
    <citation type="submission" date="2020-06" db="EMBL/GenBank/DDBJ databases">
        <authorList>
            <person name="Li T."/>
            <person name="Hu X."/>
            <person name="Zhang T."/>
            <person name="Song X."/>
            <person name="Zhang H."/>
            <person name="Dai N."/>
            <person name="Sheng W."/>
            <person name="Hou X."/>
            <person name="Wei L."/>
        </authorList>
    </citation>
    <scope>NUCLEOTIDE SEQUENCE</scope>
    <source>
        <strain evidence="2">3651</strain>
        <tissue evidence="2">Leaf</tissue>
    </source>
</reference>
<feature type="region of interest" description="Disordered" evidence="1">
    <location>
        <begin position="26"/>
        <end position="107"/>
    </location>
</feature>
<evidence type="ECO:0000313" key="2">
    <source>
        <dbReference type="EMBL" id="KAK4434974.1"/>
    </source>
</evidence>
<accession>A0AAE2CUV4</accession>
<feature type="compositionally biased region" description="Gly residues" evidence="1">
    <location>
        <begin position="37"/>
        <end position="49"/>
    </location>
</feature>